<proteinExistence type="predicted"/>
<evidence type="ECO:0000256" key="1">
    <source>
        <dbReference type="SAM" id="MobiDB-lite"/>
    </source>
</evidence>
<feature type="region of interest" description="Disordered" evidence="1">
    <location>
        <begin position="32"/>
        <end position="61"/>
    </location>
</feature>
<dbReference type="Proteomes" id="UP001430356">
    <property type="component" value="Unassembled WGS sequence"/>
</dbReference>
<protein>
    <submittedName>
        <fullName evidence="2">Uncharacterized protein</fullName>
    </submittedName>
</protein>
<keyword evidence="3" id="KW-1185">Reference proteome</keyword>
<feature type="compositionally biased region" description="Basic and acidic residues" evidence="1">
    <location>
        <begin position="33"/>
        <end position="45"/>
    </location>
</feature>
<comment type="caution">
    <text evidence="2">The sequence shown here is derived from an EMBL/GenBank/DDBJ whole genome shotgun (WGS) entry which is preliminary data.</text>
</comment>
<dbReference type="AlphaFoldDB" id="A0AAW0F1A1"/>
<organism evidence="2 3">
    <name type="scientific">Novymonas esmeraldas</name>
    <dbReference type="NCBI Taxonomy" id="1808958"/>
    <lineage>
        <taxon>Eukaryota</taxon>
        <taxon>Discoba</taxon>
        <taxon>Euglenozoa</taxon>
        <taxon>Kinetoplastea</taxon>
        <taxon>Metakinetoplastina</taxon>
        <taxon>Trypanosomatida</taxon>
        <taxon>Trypanosomatidae</taxon>
        <taxon>Novymonas</taxon>
    </lineage>
</organism>
<reference evidence="2 3" key="1">
    <citation type="journal article" date="2021" name="MBio">
        <title>A New Model Trypanosomatid, Novymonas esmeraldas: Genomic Perception of Its 'Candidatus Pandoraea novymonadis' Endosymbiont.</title>
        <authorList>
            <person name="Zakharova A."/>
            <person name="Saura A."/>
            <person name="Butenko A."/>
            <person name="Podesvova L."/>
            <person name="Warmusova S."/>
            <person name="Kostygov A.Y."/>
            <person name="Nenarokova A."/>
            <person name="Lukes J."/>
            <person name="Opperdoes F.R."/>
            <person name="Yurchenko V."/>
        </authorList>
    </citation>
    <scope>NUCLEOTIDE SEQUENCE [LARGE SCALE GENOMIC DNA]</scope>
    <source>
        <strain evidence="2 3">E262AT.01</strain>
    </source>
</reference>
<sequence>MLDPVAADLVDAIARLCVLRTEDHTLLLTAHARTQDRGSHQRQQETLRGAPAASAEAGGHPVRAEEVTNHEYMRYLTDEVRGREQQRLAEEQRWLSAVREWAGNYTAACASSSDTQRGHEEQSGGGAAATSAIGSLWAAMSSSGGGSAFHRVYAAAVQQSYELESSDLANSPFAHTDGSMHLYKSGIDAAGPVRRVQSLFFASVAASPSPSRVLADVHPLIAGDPSDVSEASRSRLRASRHIWNVLFFLWCHVTAADSTAPAASVPTAAGRDAAEHCWLCCEAALVGPARDFLAGQSRQLHSLMEKVRAVT</sequence>
<evidence type="ECO:0000313" key="2">
    <source>
        <dbReference type="EMBL" id="KAK7199100.1"/>
    </source>
</evidence>
<dbReference type="EMBL" id="JAECZO010000212">
    <property type="protein sequence ID" value="KAK7199100.1"/>
    <property type="molecule type" value="Genomic_DNA"/>
</dbReference>
<name>A0AAW0F1A1_9TRYP</name>
<evidence type="ECO:0000313" key="3">
    <source>
        <dbReference type="Proteomes" id="UP001430356"/>
    </source>
</evidence>
<accession>A0AAW0F1A1</accession>
<gene>
    <name evidence="2" type="ORF">NESM_000879000</name>
</gene>